<feature type="transmembrane region" description="Helical" evidence="1">
    <location>
        <begin position="53"/>
        <end position="75"/>
    </location>
</feature>
<keyword evidence="3" id="KW-1185">Reference proteome</keyword>
<keyword evidence="1" id="KW-0472">Membrane</keyword>
<keyword evidence="1" id="KW-1133">Transmembrane helix</keyword>
<proteinExistence type="predicted"/>
<name>A0A139AG75_GONPJ</name>
<gene>
    <name evidence="2" type="ORF">M427DRAFT_497298</name>
</gene>
<dbReference type="AlphaFoldDB" id="A0A139AG75"/>
<evidence type="ECO:0000313" key="3">
    <source>
        <dbReference type="Proteomes" id="UP000070544"/>
    </source>
</evidence>
<dbReference type="EMBL" id="KQ965762">
    <property type="protein sequence ID" value="KXS15413.1"/>
    <property type="molecule type" value="Genomic_DNA"/>
</dbReference>
<evidence type="ECO:0000256" key="1">
    <source>
        <dbReference type="SAM" id="Phobius"/>
    </source>
</evidence>
<sequence length="179" mass="20173">MEKSIRINDTETILNLLSCGHREFEWNESYQSSPSGHHNVLGIRFWHYFFSNIYRTIVLPFAVGFGFGFMCILVFRLESESTMKLSVEIGRSRVAWQRTGSEGSDSVTFYAGPVELSPVEYGPVASASIRTTRGRTQSIAALRKPSHIQAPYSHQTAQLFRSSQFMSFRSPFGGTGETK</sequence>
<evidence type="ECO:0000313" key="2">
    <source>
        <dbReference type="EMBL" id="KXS15413.1"/>
    </source>
</evidence>
<organism evidence="2 3">
    <name type="scientific">Gonapodya prolifera (strain JEL478)</name>
    <name type="common">Monoblepharis prolifera</name>
    <dbReference type="NCBI Taxonomy" id="1344416"/>
    <lineage>
        <taxon>Eukaryota</taxon>
        <taxon>Fungi</taxon>
        <taxon>Fungi incertae sedis</taxon>
        <taxon>Chytridiomycota</taxon>
        <taxon>Chytridiomycota incertae sedis</taxon>
        <taxon>Monoblepharidomycetes</taxon>
        <taxon>Monoblepharidales</taxon>
        <taxon>Gonapodyaceae</taxon>
        <taxon>Gonapodya</taxon>
    </lineage>
</organism>
<dbReference type="Proteomes" id="UP000070544">
    <property type="component" value="Unassembled WGS sequence"/>
</dbReference>
<protein>
    <submittedName>
        <fullName evidence="2">Uncharacterized protein</fullName>
    </submittedName>
</protein>
<keyword evidence="1" id="KW-0812">Transmembrane</keyword>
<reference evidence="2 3" key="1">
    <citation type="journal article" date="2015" name="Genome Biol. Evol.">
        <title>Phylogenomic analyses indicate that early fungi evolved digesting cell walls of algal ancestors of land plants.</title>
        <authorList>
            <person name="Chang Y."/>
            <person name="Wang S."/>
            <person name="Sekimoto S."/>
            <person name="Aerts A.L."/>
            <person name="Choi C."/>
            <person name="Clum A."/>
            <person name="LaButti K.M."/>
            <person name="Lindquist E.A."/>
            <person name="Yee Ngan C."/>
            <person name="Ohm R.A."/>
            <person name="Salamov A.A."/>
            <person name="Grigoriev I.V."/>
            <person name="Spatafora J.W."/>
            <person name="Berbee M.L."/>
        </authorList>
    </citation>
    <scope>NUCLEOTIDE SEQUENCE [LARGE SCALE GENOMIC DNA]</scope>
    <source>
        <strain evidence="2 3">JEL478</strain>
    </source>
</reference>
<accession>A0A139AG75</accession>